<dbReference type="OrthoDB" id="2445040at2"/>
<dbReference type="GO" id="GO:0015074">
    <property type="term" value="P:DNA integration"/>
    <property type="evidence" value="ECO:0007669"/>
    <property type="project" value="InterPro"/>
</dbReference>
<dbReference type="SUPFAM" id="SSF56349">
    <property type="entry name" value="DNA breaking-rejoining enzymes"/>
    <property type="match status" value="1"/>
</dbReference>
<evidence type="ECO:0000259" key="6">
    <source>
        <dbReference type="PROSITE" id="PS51900"/>
    </source>
</evidence>
<protein>
    <recommendedName>
        <fullName evidence="9">Integrase</fullName>
    </recommendedName>
</protein>
<name>A0A0M0KN76_9BACI</name>
<evidence type="ECO:0000259" key="5">
    <source>
        <dbReference type="PROSITE" id="PS51898"/>
    </source>
</evidence>
<dbReference type="InterPro" id="IPR044068">
    <property type="entry name" value="CB"/>
</dbReference>
<keyword evidence="3" id="KW-0233">DNA recombination</keyword>
<dbReference type="GO" id="GO:0003677">
    <property type="term" value="F:DNA binding"/>
    <property type="evidence" value="ECO:0007669"/>
    <property type="project" value="UniProtKB-UniRule"/>
</dbReference>
<feature type="domain" description="Tyr recombinase" evidence="5">
    <location>
        <begin position="183"/>
        <end position="371"/>
    </location>
</feature>
<evidence type="ECO:0000256" key="4">
    <source>
        <dbReference type="PROSITE-ProRule" id="PRU01248"/>
    </source>
</evidence>
<dbReference type="PATRIC" id="fig|284581.3.peg.1823"/>
<evidence type="ECO:0000256" key="2">
    <source>
        <dbReference type="ARBA" id="ARBA00023125"/>
    </source>
</evidence>
<dbReference type="AlphaFoldDB" id="A0A0M0KN76"/>
<dbReference type="Gene3D" id="1.10.150.130">
    <property type="match status" value="1"/>
</dbReference>
<dbReference type="Pfam" id="PF00589">
    <property type="entry name" value="Phage_integrase"/>
    <property type="match status" value="1"/>
</dbReference>
<dbReference type="PANTHER" id="PTHR30349:SF41">
    <property type="entry name" value="INTEGRASE_RECOMBINASE PROTEIN MJ0367-RELATED"/>
    <property type="match status" value="1"/>
</dbReference>
<evidence type="ECO:0000256" key="1">
    <source>
        <dbReference type="ARBA" id="ARBA00008857"/>
    </source>
</evidence>
<dbReference type="InterPro" id="IPR050090">
    <property type="entry name" value="Tyrosine_recombinase_XerCD"/>
</dbReference>
<gene>
    <name evidence="7" type="ORF">AMD01_21465</name>
</gene>
<dbReference type="Proteomes" id="UP000037558">
    <property type="component" value="Unassembled WGS sequence"/>
</dbReference>
<dbReference type="GO" id="GO:0006310">
    <property type="term" value="P:DNA recombination"/>
    <property type="evidence" value="ECO:0007669"/>
    <property type="project" value="UniProtKB-KW"/>
</dbReference>
<dbReference type="CDD" id="cd00397">
    <property type="entry name" value="DNA_BRE_C"/>
    <property type="match status" value="1"/>
</dbReference>
<evidence type="ECO:0000313" key="7">
    <source>
        <dbReference type="EMBL" id="KOO40321.1"/>
    </source>
</evidence>
<dbReference type="PROSITE" id="PS51898">
    <property type="entry name" value="TYR_RECOMBINASE"/>
    <property type="match status" value="1"/>
</dbReference>
<sequence>MENRLPQIKMNDMEKIAPKGIVTHLIDPSYRENMELKKYETEQFCDEPFAQFTDMEMIYYFLHQERDIKEEKNRREKTKKEYASTLVSFYKQLHTYEETLKNDVPDYQEGSILKNIRPRHVKEYQKWLSTAPLGRNGQPYKITTIAKKTIILKSFLQFLHKSGYCTHRLQDALLSASIRRDDLPNRDLSYNETQQIIDHYKEHPINYTLLLLLATTGMRVQELATAKWKDLKYENGEYWLHIIGKGRKERDIYLFGYVFEALCTFRKIRGLSTTLSAQDESPLVTTYTNKAYNYTYLSHYVSKLVRRTNLSFLQYHDTNVTAHTFRHFYAIHSLEKGADLFRVQQTLGHESSKTTEIYVDRYLKKKNNASLLWKQDEF</sequence>
<organism evidence="7 8">
    <name type="scientific">Priestia koreensis</name>
    <dbReference type="NCBI Taxonomy" id="284581"/>
    <lineage>
        <taxon>Bacteria</taxon>
        <taxon>Bacillati</taxon>
        <taxon>Bacillota</taxon>
        <taxon>Bacilli</taxon>
        <taxon>Bacillales</taxon>
        <taxon>Bacillaceae</taxon>
        <taxon>Priestia</taxon>
    </lineage>
</organism>
<dbReference type="InterPro" id="IPR010998">
    <property type="entry name" value="Integrase_recombinase_N"/>
</dbReference>
<dbReference type="EMBL" id="LILC01000036">
    <property type="protein sequence ID" value="KOO40321.1"/>
    <property type="molecule type" value="Genomic_DNA"/>
</dbReference>
<evidence type="ECO:0000256" key="3">
    <source>
        <dbReference type="ARBA" id="ARBA00023172"/>
    </source>
</evidence>
<dbReference type="PANTHER" id="PTHR30349">
    <property type="entry name" value="PHAGE INTEGRASE-RELATED"/>
    <property type="match status" value="1"/>
</dbReference>
<evidence type="ECO:0000313" key="8">
    <source>
        <dbReference type="Proteomes" id="UP000037558"/>
    </source>
</evidence>
<proteinExistence type="inferred from homology"/>
<feature type="domain" description="Core-binding (CB)" evidence="6">
    <location>
        <begin position="50"/>
        <end position="160"/>
    </location>
</feature>
<keyword evidence="2 4" id="KW-0238">DNA-binding</keyword>
<dbReference type="InterPro" id="IPR013762">
    <property type="entry name" value="Integrase-like_cat_sf"/>
</dbReference>
<dbReference type="InterPro" id="IPR002104">
    <property type="entry name" value="Integrase_catalytic"/>
</dbReference>
<comment type="similarity">
    <text evidence="1">Belongs to the 'phage' integrase family.</text>
</comment>
<keyword evidence="8" id="KW-1185">Reference proteome</keyword>
<comment type="caution">
    <text evidence="7">The sequence shown here is derived from an EMBL/GenBank/DDBJ whole genome shotgun (WGS) entry which is preliminary data.</text>
</comment>
<dbReference type="InterPro" id="IPR011010">
    <property type="entry name" value="DNA_brk_join_enz"/>
</dbReference>
<dbReference type="Gene3D" id="1.10.443.10">
    <property type="entry name" value="Intergrase catalytic core"/>
    <property type="match status" value="1"/>
</dbReference>
<reference evidence="8" key="1">
    <citation type="submission" date="2015-08" db="EMBL/GenBank/DDBJ databases">
        <title>Fjat-14210 dsm16467.</title>
        <authorList>
            <person name="Liu B."/>
            <person name="Wang J."/>
            <person name="Zhu Y."/>
            <person name="Liu G."/>
            <person name="Chen Q."/>
            <person name="Chen Z."/>
            <person name="Lan J."/>
            <person name="Che J."/>
            <person name="Ge C."/>
            <person name="Shi H."/>
            <person name="Pan Z."/>
            <person name="Liu X."/>
        </authorList>
    </citation>
    <scope>NUCLEOTIDE SEQUENCE [LARGE SCALE GENOMIC DNA]</scope>
    <source>
        <strain evidence="8">DSM 16467</strain>
    </source>
</reference>
<dbReference type="RefSeq" id="WP_053403489.1">
    <property type="nucleotide sequence ID" value="NZ_LILC01000036.1"/>
</dbReference>
<evidence type="ECO:0008006" key="9">
    <source>
        <dbReference type="Google" id="ProtNLM"/>
    </source>
</evidence>
<accession>A0A0M0KN76</accession>
<dbReference type="PROSITE" id="PS51900">
    <property type="entry name" value="CB"/>
    <property type="match status" value="1"/>
</dbReference>
<dbReference type="STRING" id="284581.AMD01_21465"/>